<dbReference type="SUPFAM" id="SSF56672">
    <property type="entry name" value="DNA/RNA polymerases"/>
    <property type="match status" value="1"/>
</dbReference>
<dbReference type="PANTHER" id="PTHR37984:SF5">
    <property type="entry name" value="PROTEIN NYNRIN-LIKE"/>
    <property type="match status" value="1"/>
</dbReference>
<evidence type="ECO:0000259" key="9">
    <source>
        <dbReference type="Pfam" id="PF00078"/>
    </source>
</evidence>
<keyword evidence="1" id="KW-0645">Protease</keyword>
<evidence type="ECO:0000256" key="6">
    <source>
        <dbReference type="ARBA" id="ARBA00022801"/>
    </source>
</evidence>
<dbReference type="InterPro" id="IPR043128">
    <property type="entry name" value="Rev_trsase/Diguanyl_cyclase"/>
</dbReference>
<keyword evidence="4" id="KW-0540">Nuclease</keyword>
<evidence type="ECO:0000313" key="11">
    <source>
        <dbReference type="Proteomes" id="UP000499080"/>
    </source>
</evidence>
<dbReference type="InterPro" id="IPR050951">
    <property type="entry name" value="Retrovirus_Pol_polyprotein"/>
</dbReference>
<dbReference type="InterPro" id="IPR000477">
    <property type="entry name" value="RT_dom"/>
</dbReference>
<dbReference type="FunFam" id="3.10.10.10:FF:000007">
    <property type="entry name" value="Retrovirus-related Pol polyprotein from transposon 17.6-like Protein"/>
    <property type="match status" value="1"/>
</dbReference>
<dbReference type="EMBL" id="BGPR01052689">
    <property type="protein sequence ID" value="GBO29520.1"/>
    <property type="molecule type" value="Genomic_DNA"/>
</dbReference>
<dbReference type="Gene3D" id="3.10.10.10">
    <property type="entry name" value="HIV Type 1 Reverse Transcriptase, subunit A, domain 1"/>
    <property type="match status" value="1"/>
</dbReference>
<organism evidence="10 11">
    <name type="scientific">Araneus ventricosus</name>
    <name type="common">Orbweaver spider</name>
    <name type="synonym">Epeira ventricosa</name>
    <dbReference type="NCBI Taxonomy" id="182803"/>
    <lineage>
        <taxon>Eukaryota</taxon>
        <taxon>Metazoa</taxon>
        <taxon>Ecdysozoa</taxon>
        <taxon>Arthropoda</taxon>
        <taxon>Chelicerata</taxon>
        <taxon>Arachnida</taxon>
        <taxon>Araneae</taxon>
        <taxon>Araneomorphae</taxon>
        <taxon>Entelegynae</taxon>
        <taxon>Araneoidea</taxon>
        <taxon>Araneidae</taxon>
        <taxon>Araneus</taxon>
    </lineage>
</organism>
<keyword evidence="5" id="KW-0255">Endonuclease</keyword>
<dbReference type="AlphaFoldDB" id="A0A4Y2W068"/>
<dbReference type="Proteomes" id="UP000499080">
    <property type="component" value="Unassembled WGS sequence"/>
</dbReference>
<evidence type="ECO:0000313" key="10">
    <source>
        <dbReference type="EMBL" id="GBO29520.1"/>
    </source>
</evidence>
<dbReference type="PANTHER" id="PTHR37984">
    <property type="entry name" value="PROTEIN CBG26694"/>
    <property type="match status" value="1"/>
</dbReference>
<accession>A0A4Y2W068</accession>
<feature type="domain" description="Reverse transcriptase" evidence="9">
    <location>
        <begin position="1"/>
        <end position="73"/>
    </location>
</feature>
<sequence>MDLYTGYWQIEVDEAAREKTAFVTSEVLYEFKVMPFGLCNTPAKFERAMDNLLHHFKWQMCLCYLDDIVTELQEESFGDHKSALISEPILSLFDETAPTELYTLTQVDMESVPYYHSLCWLANLKDPSGRLARWSLRLQEYGITISYKSGKKHQDADSLSRSPIEDGTISEEIGALSTILNLGQEQRKDSEISTTVQSNQESKKSNRSDLQ</sequence>
<evidence type="ECO:0000256" key="8">
    <source>
        <dbReference type="SAM" id="MobiDB-lite"/>
    </source>
</evidence>
<keyword evidence="6" id="KW-0378">Hydrolase</keyword>
<keyword evidence="11" id="KW-1185">Reference proteome</keyword>
<keyword evidence="7" id="KW-0695">RNA-directed DNA polymerase</keyword>
<name>A0A4Y2W068_ARAVE</name>
<comment type="caution">
    <text evidence="10">The sequence shown here is derived from an EMBL/GenBank/DDBJ whole genome shotgun (WGS) entry which is preliminary data.</text>
</comment>
<dbReference type="OrthoDB" id="420169at2759"/>
<dbReference type="InterPro" id="IPR043502">
    <property type="entry name" value="DNA/RNA_pol_sf"/>
</dbReference>
<feature type="non-terminal residue" evidence="10">
    <location>
        <position position="211"/>
    </location>
</feature>
<evidence type="ECO:0000256" key="2">
    <source>
        <dbReference type="ARBA" id="ARBA00022679"/>
    </source>
</evidence>
<feature type="region of interest" description="Disordered" evidence="8">
    <location>
        <begin position="187"/>
        <end position="211"/>
    </location>
</feature>
<evidence type="ECO:0000256" key="7">
    <source>
        <dbReference type="ARBA" id="ARBA00022918"/>
    </source>
</evidence>
<dbReference type="CDD" id="cd01647">
    <property type="entry name" value="RT_LTR"/>
    <property type="match status" value="1"/>
</dbReference>
<gene>
    <name evidence="10" type="ORF">AVEN_14390_1</name>
</gene>
<dbReference type="GO" id="GO:0004519">
    <property type="term" value="F:endonuclease activity"/>
    <property type="evidence" value="ECO:0007669"/>
    <property type="project" value="UniProtKB-KW"/>
</dbReference>
<evidence type="ECO:0000256" key="3">
    <source>
        <dbReference type="ARBA" id="ARBA00022695"/>
    </source>
</evidence>
<dbReference type="GO" id="GO:0003964">
    <property type="term" value="F:RNA-directed DNA polymerase activity"/>
    <property type="evidence" value="ECO:0007669"/>
    <property type="project" value="UniProtKB-KW"/>
</dbReference>
<dbReference type="GO" id="GO:0008233">
    <property type="term" value="F:peptidase activity"/>
    <property type="evidence" value="ECO:0007669"/>
    <property type="project" value="UniProtKB-KW"/>
</dbReference>
<keyword evidence="2" id="KW-0808">Transferase</keyword>
<keyword evidence="3" id="KW-0548">Nucleotidyltransferase</keyword>
<protein>
    <recommendedName>
        <fullName evidence="9">Reverse transcriptase domain-containing protein</fullName>
    </recommendedName>
</protein>
<evidence type="ECO:0000256" key="4">
    <source>
        <dbReference type="ARBA" id="ARBA00022722"/>
    </source>
</evidence>
<dbReference type="GO" id="GO:0006508">
    <property type="term" value="P:proteolysis"/>
    <property type="evidence" value="ECO:0007669"/>
    <property type="project" value="UniProtKB-KW"/>
</dbReference>
<feature type="compositionally biased region" description="Basic and acidic residues" evidence="8">
    <location>
        <begin position="201"/>
        <end position="211"/>
    </location>
</feature>
<proteinExistence type="predicted"/>
<evidence type="ECO:0000256" key="5">
    <source>
        <dbReference type="ARBA" id="ARBA00022759"/>
    </source>
</evidence>
<evidence type="ECO:0000256" key="1">
    <source>
        <dbReference type="ARBA" id="ARBA00022670"/>
    </source>
</evidence>
<dbReference type="Pfam" id="PF00078">
    <property type="entry name" value="RVT_1"/>
    <property type="match status" value="1"/>
</dbReference>
<reference evidence="10 11" key="1">
    <citation type="journal article" date="2019" name="Sci. Rep.">
        <title>Orb-weaving spider Araneus ventricosus genome elucidates the spidroin gene catalogue.</title>
        <authorList>
            <person name="Kono N."/>
            <person name="Nakamura H."/>
            <person name="Ohtoshi R."/>
            <person name="Moran D.A.P."/>
            <person name="Shinohara A."/>
            <person name="Yoshida Y."/>
            <person name="Fujiwara M."/>
            <person name="Mori M."/>
            <person name="Tomita M."/>
            <person name="Arakawa K."/>
        </authorList>
    </citation>
    <scope>NUCLEOTIDE SEQUENCE [LARGE SCALE GENOMIC DNA]</scope>
</reference>
<dbReference type="Gene3D" id="3.30.70.270">
    <property type="match status" value="1"/>
</dbReference>